<dbReference type="GO" id="GO:0006598">
    <property type="term" value="P:polyamine catabolic process"/>
    <property type="evidence" value="ECO:0007669"/>
    <property type="project" value="TreeGrafter"/>
</dbReference>
<organism evidence="1">
    <name type="scientific">freshwater metagenome</name>
    <dbReference type="NCBI Taxonomy" id="449393"/>
    <lineage>
        <taxon>unclassified sequences</taxon>
        <taxon>metagenomes</taxon>
        <taxon>ecological metagenomes</taxon>
    </lineage>
</organism>
<dbReference type="GO" id="GO:0005829">
    <property type="term" value="C:cytosol"/>
    <property type="evidence" value="ECO:0007669"/>
    <property type="project" value="TreeGrafter"/>
</dbReference>
<dbReference type="Pfam" id="PF07722">
    <property type="entry name" value="Peptidase_C26"/>
    <property type="match status" value="1"/>
</dbReference>
<sequence length="245" mass="26248">MQTKSRPLIAVPAYPLRTGRVDGWVTKGVAVPRPYLEAILRAGGEGAVLLPRRITVTEADEIISLFAGLILLGGGDVDPAQYGEERSDRTYGVIGLRDEFEIALLDAATRRGIPVFGICRGAQLLAVARGGTLLQHITDNPGIQNHGKPGVESGAHLHELSITPDTKLSKILGVDTVMASCHHHQAVATIPSGLRQSASAPDGVIEAIESTDDHFCIAVQWHPEDTAVSDPNQQRLFDVFVEACR</sequence>
<dbReference type="PROSITE" id="PS51273">
    <property type="entry name" value="GATASE_TYPE_1"/>
    <property type="match status" value="1"/>
</dbReference>
<reference evidence="1" key="1">
    <citation type="submission" date="2020-05" db="EMBL/GenBank/DDBJ databases">
        <authorList>
            <person name="Chiriac C."/>
            <person name="Salcher M."/>
            <person name="Ghai R."/>
            <person name="Kavagutti S V."/>
        </authorList>
    </citation>
    <scope>NUCLEOTIDE SEQUENCE</scope>
</reference>
<dbReference type="PANTHER" id="PTHR43235">
    <property type="entry name" value="GLUTAMINE AMIDOTRANSFERASE PB2B2.05-RELATED"/>
    <property type="match status" value="1"/>
</dbReference>
<gene>
    <name evidence="1" type="ORF">UFOPK2242_01421</name>
</gene>
<dbReference type="InterPro" id="IPR011697">
    <property type="entry name" value="Peptidase_C26"/>
</dbReference>
<dbReference type="PANTHER" id="PTHR43235:SF1">
    <property type="entry name" value="GLUTAMINE AMIDOTRANSFERASE PB2B2.05-RELATED"/>
    <property type="match status" value="1"/>
</dbReference>
<dbReference type="EMBL" id="CAEZWM010000222">
    <property type="protein sequence ID" value="CAB4670321.1"/>
    <property type="molecule type" value="Genomic_DNA"/>
</dbReference>
<dbReference type="AlphaFoldDB" id="A0A6J6M834"/>
<dbReference type="InterPro" id="IPR044668">
    <property type="entry name" value="PuuD-like"/>
</dbReference>
<evidence type="ECO:0000313" key="1">
    <source>
        <dbReference type="EMBL" id="CAB4670321.1"/>
    </source>
</evidence>
<name>A0A6J6M834_9ZZZZ</name>
<dbReference type="GO" id="GO:0033969">
    <property type="term" value="F:gamma-glutamyl-gamma-aminobutyrate hydrolase activity"/>
    <property type="evidence" value="ECO:0007669"/>
    <property type="project" value="TreeGrafter"/>
</dbReference>
<accession>A0A6J6M834</accession>
<dbReference type="Gene3D" id="3.40.50.880">
    <property type="match status" value="1"/>
</dbReference>
<dbReference type="SUPFAM" id="SSF52317">
    <property type="entry name" value="Class I glutamine amidotransferase-like"/>
    <property type="match status" value="1"/>
</dbReference>
<proteinExistence type="predicted"/>
<protein>
    <submittedName>
        <fullName evidence="1">Unannotated protein</fullName>
    </submittedName>
</protein>
<dbReference type="InterPro" id="IPR029062">
    <property type="entry name" value="Class_I_gatase-like"/>
</dbReference>
<dbReference type="CDD" id="cd01745">
    <property type="entry name" value="GATase1_2"/>
    <property type="match status" value="1"/>
</dbReference>